<comment type="caution">
    <text evidence="2">The sequence shown here is derived from an EMBL/GenBank/DDBJ whole genome shotgun (WGS) entry which is preliminary data.</text>
</comment>
<proteinExistence type="predicted"/>
<sequence>MNTKLHIDGSFQSMRLALDEANRAFEGGGADQHRDALQRLGRAVMNSLAEIIETDGGTDGYLYDAEGIAQDIEACYHRLIQEEEAAEPDQAPQQTSHGTLNFRQQGVGR</sequence>
<organism evidence="2 3">
    <name type="scientific">Ensifer adhaerens</name>
    <name type="common">Sinorhizobium morelense</name>
    <dbReference type="NCBI Taxonomy" id="106592"/>
    <lineage>
        <taxon>Bacteria</taxon>
        <taxon>Pseudomonadati</taxon>
        <taxon>Pseudomonadota</taxon>
        <taxon>Alphaproteobacteria</taxon>
        <taxon>Hyphomicrobiales</taxon>
        <taxon>Rhizobiaceae</taxon>
        <taxon>Sinorhizobium/Ensifer group</taxon>
        <taxon>Ensifer</taxon>
    </lineage>
</organism>
<evidence type="ECO:0000313" key="3">
    <source>
        <dbReference type="Proteomes" id="UP000037425"/>
    </source>
</evidence>
<dbReference type="RefSeq" id="WP_053250030.1">
    <property type="nucleotide sequence ID" value="NZ_LGAP01000010.1"/>
</dbReference>
<dbReference type="EMBL" id="LGAP01000010">
    <property type="protein sequence ID" value="KOF17753.1"/>
    <property type="molecule type" value="Genomic_DNA"/>
</dbReference>
<feature type="compositionally biased region" description="Polar residues" evidence="1">
    <location>
        <begin position="95"/>
        <end position="109"/>
    </location>
</feature>
<dbReference type="OrthoDB" id="8406341at2"/>
<dbReference type="AlphaFoldDB" id="A0A0L8BT43"/>
<feature type="region of interest" description="Disordered" evidence="1">
    <location>
        <begin position="81"/>
        <end position="109"/>
    </location>
</feature>
<evidence type="ECO:0000256" key="1">
    <source>
        <dbReference type="SAM" id="MobiDB-lite"/>
    </source>
</evidence>
<evidence type="ECO:0000313" key="2">
    <source>
        <dbReference type="EMBL" id="KOF17753.1"/>
    </source>
</evidence>
<name>A0A0L8BT43_ENSAD</name>
<dbReference type="Proteomes" id="UP000037425">
    <property type="component" value="Unassembled WGS sequence"/>
</dbReference>
<accession>A0A0L8BT43</accession>
<dbReference type="PATRIC" id="fig|106592.7.peg.1208"/>
<gene>
    <name evidence="2" type="ORF">AC244_17180</name>
</gene>
<reference evidence="3" key="1">
    <citation type="submission" date="2015-07" db="EMBL/GenBank/DDBJ databases">
        <title>Whole genome sequence of an Ensifer adhaerens strain isolated from a cave pool in the Wind Cave National Park.</title>
        <authorList>
            <person name="Eng W.W.H."/>
            <person name="Gan H.M."/>
            <person name="Barton H.A."/>
            <person name="Savka M.A."/>
        </authorList>
    </citation>
    <scope>NUCLEOTIDE SEQUENCE [LARGE SCALE GENOMIC DNA]</scope>
    <source>
        <strain evidence="3">SD006</strain>
    </source>
</reference>
<protein>
    <submittedName>
        <fullName evidence="2">Uncharacterized protein</fullName>
    </submittedName>
</protein>